<evidence type="ECO:0000313" key="3">
    <source>
        <dbReference type="Proteomes" id="UP001500305"/>
    </source>
</evidence>
<comment type="caution">
    <text evidence="2">The sequence shown here is derived from an EMBL/GenBank/DDBJ whole genome shotgun (WGS) entry which is preliminary data.</text>
</comment>
<dbReference type="Proteomes" id="UP001500305">
    <property type="component" value="Unassembled WGS sequence"/>
</dbReference>
<evidence type="ECO:0000313" key="2">
    <source>
        <dbReference type="EMBL" id="GAA2259778.1"/>
    </source>
</evidence>
<evidence type="ECO:0000256" key="1">
    <source>
        <dbReference type="SAM" id="MobiDB-lite"/>
    </source>
</evidence>
<keyword evidence="3" id="KW-1185">Reference proteome</keyword>
<sequence length="134" mass="13933">MAGQRRGRRHRDAGRRSLEILRLTVAAVRTPATPAAAALAMCLTPGPQAGLSAFGAALALSTLPAYEVKGHPQVRPDLHGAGPTAGTRHICDRRGRTASPARGSGWCGSPSEAGDEAGPQGRFRGEDTPGRWCT</sequence>
<protein>
    <submittedName>
        <fullName evidence="2">Uncharacterized protein</fullName>
    </submittedName>
</protein>
<organism evidence="2 3">
    <name type="scientific">Kitasatospora cystarginea</name>
    <dbReference type="NCBI Taxonomy" id="58350"/>
    <lineage>
        <taxon>Bacteria</taxon>
        <taxon>Bacillati</taxon>
        <taxon>Actinomycetota</taxon>
        <taxon>Actinomycetes</taxon>
        <taxon>Kitasatosporales</taxon>
        <taxon>Streptomycetaceae</taxon>
        <taxon>Kitasatospora</taxon>
    </lineage>
</organism>
<feature type="region of interest" description="Disordered" evidence="1">
    <location>
        <begin position="73"/>
        <end position="134"/>
    </location>
</feature>
<proteinExistence type="predicted"/>
<name>A0ABN3EJ13_9ACTN</name>
<dbReference type="EMBL" id="BAAATR010000025">
    <property type="protein sequence ID" value="GAA2259778.1"/>
    <property type="molecule type" value="Genomic_DNA"/>
</dbReference>
<gene>
    <name evidence="2" type="ORF">GCM10010430_49780</name>
</gene>
<feature type="compositionally biased region" description="Basic and acidic residues" evidence="1">
    <location>
        <begin position="123"/>
        <end position="134"/>
    </location>
</feature>
<reference evidence="2 3" key="1">
    <citation type="journal article" date="2019" name="Int. J. Syst. Evol. Microbiol.">
        <title>The Global Catalogue of Microorganisms (GCM) 10K type strain sequencing project: providing services to taxonomists for standard genome sequencing and annotation.</title>
        <authorList>
            <consortium name="The Broad Institute Genomics Platform"/>
            <consortium name="The Broad Institute Genome Sequencing Center for Infectious Disease"/>
            <person name="Wu L."/>
            <person name="Ma J."/>
        </authorList>
    </citation>
    <scope>NUCLEOTIDE SEQUENCE [LARGE SCALE GENOMIC DNA]</scope>
    <source>
        <strain evidence="2 3">JCM 7356</strain>
    </source>
</reference>
<accession>A0ABN3EJ13</accession>